<protein>
    <submittedName>
        <fullName evidence="1">Uncharacterized protein</fullName>
    </submittedName>
</protein>
<name>A0A0W1R4D5_9EURY</name>
<evidence type="ECO:0000313" key="2">
    <source>
        <dbReference type="Proteomes" id="UP000054387"/>
    </source>
</evidence>
<dbReference type="InterPro" id="IPR055541">
    <property type="entry name" value="DUF7117"/>
</dbReference>
<dbReference type="Proteomes" id="UP000054387">
    <property type="component" value="Unassembled WGS sequence"/>
</dbReference>
<accession>A0A0W1R4D5</accession>
<comment type="caution">
    <text evidence="1">The sequence shown here is derived from an EMBL/GenBank/DDBJ whole genome shotgun (WGS) entry which is preliminary data.</text>
</comment>
<keyword evidence="2" id="KW-1185">Reference proteome</keyword>
<proteinExistence type="predicted"/>
<dbReference type="AlphaFoldDB" id="A0A0W1R4D5"/>
<organism evidence="1 2">
    <name type="scientific">Haloprofundus marisrubri</name>
    <dbReference type="NCBI Taxonomy" id="1514971"/>
    <lineage>
        <taxon>Archaea</taxon>
        <taxon>Methanobacteriati</taxon>
        <taxon>Methanobacteriota</taxon>
        <taxon>Stenosarchaea group</taxon>
        <taxon>Halobacteria</taxon>
        <taxon>Halobacteriales</taxon>
        <taxon>Haloferacaceae</taxon>
        <taxon>Haloprofundus</taxon>
    </lineage>
</organism>
<dbReference type="OrthoDB" id="341613at2157"/>
<reference evidence="1 2" key="1">
    <citation type="submission" date="2015-12" db="EMBL/GenBank/DDBJ databases">
        <title>Haloprofundus marisrubri gen. nov., sp. nov., an extremely halophilic archaeon isolated from the Discovery deep brine-seawater interface in the Red Sea.</title>
        <authorList>
            <person name="Zhang G."/>
            <person name="Stingl U."/>
            <person name="Rashid M."/>
        </authorList>
    </citation>
    <scope>NUCLEOTIDE SEQUENCE [LARGE SCALE GENOMIC DNA]</scope>
    <source>
        <strain evidence="1 2">SB9</strain>
    </source>
</reference>
<dbReference type="RefSeq" id="WP_058583025.1">
    <property type="nucleotide sequence ID" value="NZ_LOPU01000031.1"/>
</dbReference>
<evidence type="ECO:0000313" key="1">
    <source>
        <dbReference type="EMBL" id="KTG08305.1"/>
    </source>
</evidence>
<gene>
    <name evidence="1" type="ORF">AUR64_18880</name>
</gene>
<dbReference type="EMBL" id="LOPU01000031">
    <property type="protein sequence ID" value="KTG08305.1"/>
    <property type="molecule type" value="Genomic_DNA"/>
</dbReference>
<dbReference type="Pfam" id="PF23430">
    <property type="entry name" value="DUF7117"/>
    <property type="match status" value="1"/>
</dbReference>
<sequence length="236" mass="26410">MEIRGRRECADCGTRWSYYETGSVSCPDCGSIRSVGVDERKEHTDTATTLELTDLKTTLVDGEVRDVVDDLKPRLREYIRKRGFVSEGELRPLDDEILVAAELLHAVDVYDRSRETTEEEYLYVLTLVNGAESGDRPAPDDVPRSMAAARGLAYATVVSKYRREAVTWLEANPDAEAQTTLGTIRDHEKRMHALEGDVPLTDSERLVEATKELSEYLATDELDALATAQDRLSRLG</sequence>